<sequence>MVEINLSAEVRKLAEERGIPLEQVREVVQHGEETKEKLLLDDQTLAKKRIGTTTVYVVYRRAGEAIDVVTVYSHRMEEREVSDFVPDDVQPWRCGRCNKNVVRASMNVSYLGITRQAPAMACPDCGVGFFEEHIVNKTLCTAMCLFEKKRA</sequence>
<evidence type="ECO:0000259" key="1">
    <source>
        <dbReference type="Pfam" id="PF24292"/>
    </source>
</evidence>
<gene>
    <name evidence="2" type="ORF">APZ16_02210</name>
</gene>
<reference evidence="2 3" key="1">
    <citation type="journal article" date="2016" name="Nat. Microbiol.">
        <title>Genomic inference of the metabolism of cosmopolitan subsurface Archaea, Hadesarchaea.</title>
        <authorList>
            <person name="Baker B.J."/>
            <person name="Saw J.H."/>
            <person name="Lind A.E."/>
            <person name="Lazar C.S."/>
            <person name="Hinrichs K.-U."/>
            <person name="Teske A.P."/>
            <person name="Ettema T.J."/>
        </authorList>
    </citation>
    <scope>NUCLEOTIDE SEQUENCE [LARGE SCALE GENOMIC DNA]</scope>
</reference>
<feature type="domain" description="DUF7479" evidence="1">
    <location>
        <begin position="91"/>
        <end position="149"/>
    </location>
</feature>
<dbReference type="AlphaFoldDB" id="A0A147JWD6"/>
<name>A0A147JWD6_HADYE</name>
<organism evidence="2 3">
    <name type="scientific">Hadarchaeum yellowstonense</name>
    <dbReference type="NCBI Taxonomy" id="1776334"/>
    <lineage>
        <taxon>Archaea</taxon>
        <taxon>Methanobacteriati</taxon>
        <taxon>Candidatus Hadarchaeota</taxon>
        <taxon>Candidatus Hadarchaeia</taxon>
        <taxon>Candidatus Hadarchaeales</taxon>
        <taxon>Candidatus Hadarchaeaceae</taxon>
        <taxon>Candidatus Hadarchaeum</taxon>
    </lineage>
</organism>
<proteinExistence type="predicted"/>
<dbReference type="Pfam" id="PF24292">
    <property type="entry name" value="DUF7479"/>
    <property type="match status" value="1"/>
</dbReference>
<dbReference type="Proteomes" id="UP000074294">
    <property type="component" value="Unassembled WGS sequence"/>
</dbReference>
<dbReference type="STRING" id="1776334.APZ16_02210"/>
<comment type="caution">
    <text evidence="2">The sequence shown here is derived from an EMBL/GenBank/DDBJ whole genome shotgun (WGS) entry which is preliminary data.</text>
</comment>
<evidence type="ECO:0000313" key="2">
    <source>
        <dbReference type="EMBL" id="KUO40827.1"/>
    </source>
</evidence>
<evidence type="ECO:0000313" key="3">
    <source>
        <dbReference type="Proteomes" id="UP000074294"/>
    </source>
</evidence>
<accession>A0A147JWD6</accession>
<protein>
    <recommendedName>
        <fullName evidence="1">DUF7479 domain-containing protein</fullName>
    </recommendedName>
</protein>
<dbReference type="EMBL" id="LQMQ01000034">
    <property type="protein sequence ID" value="KUO40827.1"/>
    <property type="molecule type" value="Genomic_DNA"/>
</dbReference>
<dbReference type="InterPro" id="IPR055902">
    <property type="entry name" value="DUF7479"/>
</dbReference>